<organism evidence="1 2">
    <name type="scientific">Enterococcus hirae</name>
    <dbReference type="NCBI Taxonomy" id="1354"/>
    <lineage>
        <taxon>Bacteria</taxon>
        <taxon>Bacillati</taxon>
        <taxon>Bacillota</taxon>
        <taxon>Bacilli</taxon>
        <taxon>Lactobacillales</taxon>
        <taxon>Enterococcaceae</taxon>
        <taxon>Enterococcus</taxon>
    </lineage>
</organism>
<accession>A0AB37II11</accession>
<dbReference type="Proteomes" id="UP000253498">
    <property type="component" value="Unassembled WGS sequence"/>
</dbReference>
<reference evidence="1 2" key="1">
    <citation type="submission" date="2015-06" db="EMBL/GenBank/DDBJ databases">
        <title>The Genome Sequence of Enterococcus hirae 88EA1.</title>
        <authorList>
            <consortium name="The Broad Institute Genomics Platform"/>
            <consortium name="The Broad Institute Genome Sequencing Center for Infectious Disease"/>
            <person name="Earl A.M."/>
            <person name="Van Tyne D."/>
            <person name="Lebreton F."/>
            <person name="Saavedra J.T."/>
            <person name="Gilmore M.S."/>
            <person name="Manson McGuire A."/>
            <person name="Clock S."/>
            <person name="Crupain M."/>
            <person name="Rangan U."/>
            <person name="Young S."/>
            <person name="Abouelleil A."/>
            <person name="Cao P."/>
            <person name="Chapman S.B."/>
            <person name="Griggs A."/>
            <person name="Priest M."/>
            <person name="Shea T."/>
            <person name="Wortman J."/>
            <person name="Nusbaum C."/>
            <person name="Birren B."/>
        </authorList>
    </citation>
    <scope>NUCLEOTIDE SEQUENCE [LARGE SCALE GENOMIC DNA]</scope>
    <source>
        <strain evidence="1 2">88EA1</strain>
    </source>
</reference>
<protein>
    <submittedName>
        <fullName evidence="1">Uncharacterized protein</fullName>
    </submittedName>
</protein>
<dbReference type="AlphaFoldDB" id="A0AB37II11"/>
<proteinExistence type="predicted"/>
<gene>
    <name evidence="1" type="ORF">EB03_02008</name>
</gene>
<evidence type="ECO:0000313" key="2">
    <source>
        <dbReference type="Proteomes" id="UP000253498"/>
    </source>
</evidence>
<name>A0AB37II11_ENTHR</name>
<evidence type="ECO:0000313" key="1">
    <source>
        <dbReference type="EMBL" id="RBT67244.1"/>
    </source>
</evidence>
<comment type="caution">
    <text evidence="1">The sequence shown here is derived from an EMBL/GenBank/DDBJ whole genome shotgun (WGS) entry which is preliminary data.</text>
</comment>
<dbReference type="RefSeq" id="WP_193796983.1">
    <property type="nucleotide sequence ID" value="NZ_BSWT01000371.1"/>
</dbReference>
<sequence length="54" mass="6528">MKKIERPIPEVYQKKIKKWLQPNSCFEEGIKFALDYKEVIYCIGQFQQNEVYNA</sequence>
<dbReference type="EMBL" id="LESJ01000006">
    <property type="protein sequence ID" value="RBT67244.1"/>
    <property type="molecule type" value="Genomic_DNA"/>
</dbReference>